<organism evidence="5 6">
    <name type="scientific">Nezara viridula</name>
    <name type="common">Southern green stink bug</name>
    <name type="synonym">Cimex viridulus</name>
    <dbReference type="NCBI Taxonomy" id="85310"/>
    <lineage>
        <taxon>Eukaryota</taxon>
        <taxon>Metazoa</taxon>
        <taxon>Ecdysozoa</taxon>
        <taxon>Arthropoda</taxon>
        <taxon>Hexapoda</taxon>
        <taxon>Insecta</taxon>
        <taxon>Pterygota</taxon>
        <taxon>Neoptera</taxon>
        <taxon>Paraneoptera</taxon>
        <taxon>Hemiptera</taxon>
        <taxon>Heteroptera</taxon>
        <taxon>Panheteroptera</taxon>
        <taxon>Pentatomomorpha</taxon>
        <taxon>Pentatomoidea</taxon>
        <taxon>Pentatomidae</taxon>
        <taxon>Pentatominae</taxon>
        <taxon>Nezara</taxon>
    </lineage>
</organism>
<sequence length="244" mass="26722">MASSISFCLFFFFISATLAELPGGLKGCKLSSKDFAKCLAQEVNRSLKVFKGGNKKLGISPIDPFKFQKLSIDQGTGPVAIKLDFKNLNLDGVSNTKVLDAKTDWKEMSFKANLDNLIITGDYNIAGKVLVLPISGNGASNITMTDTDVTAKMKLKEFQKGGKSYFKAETFELGIFPKKTFFNLQNLFNGDKALGDNMNLFLNENHAQIVNELKPAISKALSQGFLQVANQVFSKIPTNEIKIA</sequence>
<dbReference type="SMART" id="SM00700">
    <property type="entry name" value="JHBP"/>
    <property type="match status" value="1"/>
</dbReference>
<dbReference type="Proteomes" id="UP001152798">
    <property type="component" value="Chromosome 4"/>
</dbReference>
<dbReference type="PANTHER" id="PTHR11008">
    <property type="entry name" value="PROTEIN TAKEOUT-LIKE PROTEIN"/>
    <property type="match status" value="1"/>
</dbReference>
<dbReference type="EMBL" id="OV725080">
    <property type="protein sequence ID" value="CAH1397720.1"/>
    <property type="molecule type" value="Genomic_DNA"/>
</dbReference>
<evidence type="ECO:0000313" key="5">
    <source>
        <dbReference type="EMBL" id="CAH1397720.1"/>
    </source>
</evidence>
<dbReference type="InterPro" id="IPR038606">
    <property type="entry name" value="To_sf"/>
</dbReference>
<dbReference type="FunFam" id="3.15.10.30:FF:000001">
    <property type="entry name" value="Takeout-like protein 1"/>
    <property type="match status" value="1"/>
</dbReference>
<dbReference type="Pfam" id="PF06585">
    <property type="entry name" value="JHBP"/>
    <property type="match status" value="1"/>
</dbReference>
<accession>A0A9P0MLC5</accession>
<keyword evidence="6" id="KW-1185">Reference proteome</keyword>
<gene>
    <name evidence="5" type="ORF">NEZAVI_LOCUS7503</name>
</gene>
<keyword evidence="2" id="KW-0090">Biological rhythms</keyword>
<comment type="similarity">
    <text evidence="3">Belongs to the TO family.</text>
</comment>
<name>A0A9P0MLC5_NEZVI</name>
<dbReference type="AlphaFoldDB" id="A0A9P0MLC5"/>
<evidence type="ECO:0000256" key="2">
    <source>
        <dbReference type="ARBA" id="ARBA00023108"/>
    </source>
</evidence>
<reference evidence="5" key="1">
    <citation type="submission" date="2022-01" db="EMBL/GenBank/DDBJ databases">
        <authorList>
            <person name="King R."/>
        </authorList>
    </citation>
    <scope>NUCLEOTIDE SEQUENCE</scope>
</reference>
<dbReference type="GO" id="GO:0005615">
    <property type="term" value="C:extracellular space"/>
    <property type="evidence" value="ECO:0007669"/>
    <property type="project" value="TreeGrafter"/>
</dbReference>
<dbReference type="OrthoDB" id="8186595at2759"/>
<evidence type="ECO:0000256" key="4">
    <source>
        <dbReference type="SAM" id="SignalP"/>
    </source>
</evidence>
<proteinExistence type="inferred from homology"/>
<dbReference type="GO" id="GO:0007623">
    <property type="term" value="P:circadian rhythm"/>
    <property type="evidence" value="ECO:0007669"/>
    <property type="project" value="UniProtKB-ARBA"/>
</dbReference>
<protein>
    <submittedName>
        <fullName evidence="5">Uncharacterized protein</fullName>
    </submittedName>
</protein>
<evidence type="ECO:0000313" key="6">
    <source>
        <dbReference type="Proteomes" id="UP001152798"/>
    </source>
</evidence>
<dbReference type="InterPro" id="IPR010562">
    <property type="entry name" value="Haemolymph_juvenile_hormone-bd"/>
</dbReference>
<evidence type="ECO:0000256" key="3">
    <source>
        <dbReference type="ARBA" id="ARBA00060902"/>
    </source>
</evidence>
<feature type="signal peptide" evidence="4">
    <location>
        <begin position="1"/>
        <end position="19"/>
    </location>
</feature>
<evidence type="ECO:0000256" key="1">
    <source>
        <dbReference type="ARBA" id="ARBA00022729"/>
    </source>
</evidence>
<dbReference type="PANTHER" id="PTHR11008:SF40">
    <property type="entry name" value="PROTEIN TAKEOUT"/>
    <property type="match status" value="1"/>
</dbReference>
<dbReference type="Gene3D" id="3.15.10.30">
    <property type="entry name" value="Haemolymph juvenile hormone binding protein"/>
    <property type="match status" value="1"/>
</dbReference>
<feature type="chain" id="PRO_5040196552" evidence="4">
    <location>
        <begin position="20"/>
        <end position="244"/>
    </location>
</feature>
<keyword evidence="1 4" id="KW-0732">Signal</keyword>